<dbReference type="InterPro" id="IPR002994">
    <property type="entry name" value="Surf1/Shy1"/>
</dbReference>
<evidence type="ECO:0000256" key="6">
    <source>
        <dbReference type="RuleBase" id="RU363076"/>
    </source>
</evidence>
<dbReference type="RefSeq" id="WP_109757386.1">
    <property type="nucleotide sequence ID" value="NZ_CP034588.1"/>
</dbReference>
<feature type="transmembrane region" description="Helical" evidence="6">
    <location>
        <begin position="5"/>
        <end position="25"/>
    </location>
</feature>
<dbReference type="OrthoDB" id="6079986at2"/>
<sequence length="225" mass="24684">MMRRILVPLVFGVVGFAILMSLGFWQLRRLEWKEGLIAEIEGRIDAPAVALPEVPDREADRFLPVRTKGRTTGDEVYVVTSTPETGPGFRLLSAFETDGGRRILVDEGFIRTSEAEIERPATSMTVTGNLQWPAETDGFTPDAEEATGIWYARNVDGIAAALGTEPVLVVARTVTGADARATPLPVTTTGISNDHLGYAVQWFGLALVWAGMTAFLLWRIHRRTD</sequence>
<protein>
    <recommendedName>
        <fullName evidence="6">SURF1-like protein</fullName>
    </recommendedName>
</protein>
<dbReference type="GO" id="GO:0005886">
    <property type="term" value="C:plasma membrane"/>
    <property type="evidence" value="ECO:0007669"/>
    <property type="project" value="UniProtKB-SubCell"/>
</dbReference>
<dbReference type="PANTHER" id="PTHR23427">
    <property type="entry name" value="SURFEIT LOCUS PROTEIN"/>
    <property type="match status" value="1"/>
</dbReference>
<dbReference type="CDD" id="cd06662">
    <property type="entry name" value="SURF1"/>
    <property type="match status" value="1"/>
</dbReference>
<gene>
    <name evidence="7" type="ORF">C8D95_101314</name>
</gene>
<evidence type="ECO:0000313" key="8">
    <source>
        <dbReference type="Proteomes" id="UP000245390"/>
    </source>
</evidence>
<evidence type="ECO:0000256" key="1">
    <source>
        <dbReference type="ARBA" id="ARBA00004370"/>
    </source>
</evidence>
<evidence type="ECO:0000256" key="2">
    <source>
        <dbReference type="ARBA" id="ARBA00007165"/>
    </source>
</evidence>
<dbReference type="AlphaFoldDB" id="A0A316GGH6"/>
<proteinExistence type="inferred from homology"/>
<feature type="transmembrane region" description="Helical" evidence="6">
    <location>
        <begin position="199"/>
        <end position="218"/>
    </location>
</feature>
<keyword evidence="6" id="KW-1003">Cell membrane</keyword>
<dbReference type="PROSITE" id="PS50895">
    <property type="entry name" value="SURF1"/>
    <property type="match status" value="1"/>
</dbReference>
<organism evidence="7 8">
    <name type="scientific">Silicimonas algicola</name>
    <dbReference type="NCBI Taxonomy" id="1826607"/>
    <lineage>
        <taxon>Bacteria</taxon>
        <taxon>Pseudomonadati</taxon>
        <taxon>Pseudomonadota</taxon>
        <taxon>Alphaproteobacteria</taxon>
        <taxon>Rhodobacterales</taxon>
        <taxon>Paracoccaceae</taxon>
    </lineage>
</organism>
<dbReference type="Pfam" id="PF02104">
    <property type="entry name" value="SURF1"/>
    <property type="match status" value="1"/>
</dbReference>
<accession>A0A316GGH6</accession>
<dbReference type="InterPro" id="IPR045214">
    <property type="entry name" value="Surf1/Surf4"/>
</dbReference>
<keyword evidence="4 6" id="KW-1133">Transmembrane helix</keyword>
<evidence type="ECO:0000256" key="5">
    <source>
        <dbReference type="ARBA" id="ARBA00023136"/>
    </source>
</evidence>
<evidence type="ECO:0000256" key="4">
    <source>
        <dbReference type="ARBA" id="ARBA00022989"/>
    </source>
</evidence>
<evidence type="ECO:0000313" key="7">
    <source>
        <dbReference type="EMBL" id="PWK58500.1"/>
    </source>
</evidence>
<evidence type="ECO:0000256" key="3">
    <source>
        <dbReference type="ARBA" id="ARBA00022692"/>
    </source>
</evidence>
<dbReference type="PANTHER" id="PTHR23427:SF2">
    <property type="entry name" value="SURFEIT LOCUS PROTEIN 1"/>
    <property type="match status" value="1"/>
</dbReference>
<comment type="similarity">
    <text evidence="2 6">Belongs to the SURF1 family.</text>
</comment>
<reference evidence="7 8" key="1">
    <citation type="submission" date="2018-05" db="EMBL/GenBank/DDBJ databases">
        <title>Genomic Encyclopedia of Type Strains, Phase IV (KMG-IV): sequencing the most valuable type-strain genomes for metagenomic binning, comparative biology and taxonomic classification.</title>
        <authorList>
            <person name="Goeker M."/>
        </authorList>
    </citation>
    <scope>NUCLEOTIDE SEQUENCE [LARGE SCALE GENOMIC DNA]</scope>
    <source>
        <strain evidence="7 8">DSM 103371</strain>
    </source>
</reference>
<comment type="subcellular location">
    <subcellularLocation>
        <location evidence="6">Cell membrane</location>
        <topology evidence="6">Multi-pass membrane protein</topology>
    </subcellularLocation>
    <subcellularLocation>
        <location evidence="1">Membrane</location>
    </subcellularLocation>
</comment>
<dbReference type="EMBL" id="QGGV01000001">
    <property type="protein sequence ID" value="PWK58500.1"/>
    <property type="molecule type" value="Genomic_DNA"/>
</dbReference>
<keyword evidence="3 6" id="KW-0812">Transmembrane</keyword>
<dbReference type="Proteomes" id="UP000245390">
    <property type="component" value="Unassembled WGS sequence"/>
</dbReference>
<keyword evidence="5 6" id="KW-0472">Membrane</keyword>
<dbReference type="KEGG" id="salo:EF888_03020"/>
<name>A0A316GGH6_9RHOB</name>
<keyword evidence="8" id="KW-1185">Reference proteome</keyword>
<comment type="caution">
    <text evidence="7">The sequence shown here is derived from an EMBL/GenBank/DDBJ whole genome shotgun (WGS) entry which is preliminary data.</text>
</comment>